<keyword evidence="2" id="KW-1185">Reference proteome</keyword>
<evidence type="ECO:0000313" key="2">
    <source>
        <dbReference type="Proteomes" id="UP000324611"/>
    </source>
</evidence>
<dbReference type="EMBL" id="VUOC01000004">
    <property type="protein sequence ID" value="KAA2240304.1"/>
    <property type="molecule type" value="Genomic_DNA"/>
</dbReference>
<dbReference type="RefSeq" id="WP_149841482.1">
    <property type="nucleotide sequence ID" value="NZ_VUOC01000004.1"/>
</dbReference>
<evidence type="ECO:0000313" key="1">
    <source>
        <dbReference type="EMBL" id="KAA2240304.1"/>
    </source>
</evidence>
<protein>
    <submittedName>
        <fullName evidence="1">Uncharacterized protein</fullName>
    </submittedName>
</protein>
<dbReference type="AlphaFoldDB" id="A0A5B2VNF0"/>
<sequence length="395" mass="45880">MEKNQLSFFEKLINQILAKKGHTKISISLTTVEKIRAEGPRILHSIATSLCYIDDSKEITQQVNIVMQQVIFLMDRVTNRLTINDLTEISRPPGFLKETNIIQIIYNALSQLLLNIEKSYSTYFDIHVKVPFTYLLAVKGRYGDRLYAIAERYTGYGVDPMLIDIISESFTDFHPKDISSTVTYHRLFYLKRLVDRLSLIRSRSFQNPDPNRTLYDILLEFNFNHPEYYKYVTAEAKKEMEGLPLREQIEWLIKWQKHINQIAIQPGLIYQPLDISLKQHLHNWIAAEMNCLKELSLLSIDNPDTEETNRWKNFKISTQLSVPQLGNFLKLTMDAGFILNENKTEFLEFCACYFSTVQQKNIAAGSLRKNFYAEDAAVSESVRGILQQLIARSKE</sequence>
<organism evidence="1 2">
    <name type="scientific">Chitinophaga agrisoli</name>
    <dbReference type="NCBI Taxonomy" id="2607653"/>
    <lineage>
        <taxon>Bacteria</taxon>
        <taxon>Pseudomonadati</taxon>
        <taxon>Bacteroidota</taxon>
        <taxon>Chitinophagia</taxon>
        <taxon>Chitinophagales</taxon>
        <taxon>Chitinophagaceae</taxon>
        <taxon>Chitinophaga</taxon>
    </lineage>
</organism>
<reference evidence="1 2" key="1">
    <citation type="submission" date="2019-09" db="EMBL/GenBank/DDBJ databases">
        <title>Chitinophaga ginsengihumi sp. nov., isolated from soil of ginseng rhizosphere.</title>
        <authorList>
            <person name="Lee J."/>
        </authorList>
    </citation>
    <scope>NUCLEOTIDE SEQUENCE [LARGE SCALE GENOMIC DNA]</scope>
    <source>
        <strain evidence="1 2">BN140078</strain>
    </source>
</reference>
<reference evidence="1 2" key="2">
    <citation type="submission" date="2019-09" db="EMBL/GenBank/DDBJ databases">
        <authorList>
            <person name="Jin C."/>
        </authorList>
    </citation>
    <scope>NUCLEOTIDE SEQUENCE [LARGE SCALE GENOMIC DNA]</scope>
    <source>
        <strain evidence="1 2">BN140078</strain>
    </source>
</reference>
<proteinExistence type="predicted"/>
<name>A0A5B2VNF0_9BACT</name>
<accession>A0A5B2VNF0</accession>
<comment type="caution">
    <text evidence="1">The sequence shown here is derived from an EMBL/GenBank/DDBJ whole genome shotgun (WGS) entry which is preliminary data.</text>
</comment>
<gene>
    <name evidence="1" type="ORF">F0L74_29520</name>
</gene>
<dbReference type="Proteomes" id="UP000324611">
    <property type="component" value="Unassembled WGS sequence"/>
</dbReference>